<proteinExistence type="predicted"/>
<dbReference type="CDD" id="cd06664">
    <property type="entry name" value="IscU_like"/>
    <property type="match status" value="1"/>
</dbReference>
<dbReference type="Proteomes" id="UP000189369">
    <property type="component" value="Chromosome"/>
</dbReference>
<dbReference type="SUPFAM" id="SSF82649">
    <property type="entry name" value="SufE/NifU"/>
    <property type="match status" value="1"/>
</dbReference>
<feature type="domain" description="NIF system FeS cluster assembly NifU N-terminal" evidence="1">
    <location>
        <begin position="1"/>
        <end position="119"/>
    </location>
</feature>
<evidence type="ECO:0000259" key="1">
    <source>
        <dbReference type="Pfam" id="PF01592"/>
    </source>
</evidence>
<dbReference type="STRING" id="643674.PAEH1_03095"/>
<protein>
    <recommendedName>
        <fullName evidence="1">NIF system FeS cluster assembly NifU N-terminal domain-containing protein</fullName>
    </recommendedName>
</protein>
<evidence type="ECO:0000313" key="2">
    <source>
        <dbReference type="EMBL" id="AQS50806.1"/>
    </source>
</evidence>
<sequence length="126" mass="13760">MYSDTVRARFMQPQFAGTLQGEQVLQARVGAPEQGAVMEFYIAIDAQRIQAARFKAYGCGACIATADYVCELLEGTPVDQLEHFDTQPLVTALGLTGIKLHCAWLASEAAEQLLLAWRQAEASVTH</sequence>
<dbReference type="GO" id="GO:0051536">
    <property type="term" value="F:iron-sulfur cluster binding"/>
    <property type="evidence" value="ECO:0007669"/>
    <property type="project" value="InterPro"/>
</dbReference>
<dbReference type="PANTHER" id="PTHR10093">
    <property type="entry name" value="IRON-SULFUR CLUSTER ASSEMBLY ENZYME NIFU HOMOLOG"/>
    <property type="match status" value="1"/>
</dbReference>
<gene>
    <name evidence="2" type="ORF">PAEH1_03095</name>
</gene>
<dbReference type="GO" id="GO:0016226">
    <property type="term" value="P:iron-sulfur cluster assembly"/>
    <property type="evidence" value="ECO:0007669"/>
    <property type="project" value="InterPro"/>
</dbReference>
<organism evidence="2 3">
    <name type="scientific">Paenalcaligenes hominis</name>
    <dbReference type="NCBI Taxonomy" id="643674"/>
    <lineage>
        <taxon>Bacteria</taxon>
        <taxon>Pseudomonadati</taxon>
        <taxon>Pseudomonadota</taxon>
        <taxon>Betaproteobacteria</taxon>
        <taxon>Burkholderiales</taxon>
        <taxon>Alcaligenaceae</taxon>
        <taxon>Paenalcaligenes</taxon>
    </lineage>
</organism>
<dbReference type="GO" id="GO:0005506">
    <property type="term" value="F:iron ion binding"/>
    <property type="evidence" value="ECO:0007669"/>
    <property type="project" value="InterPro"/>
</dbReference>
<reference evidence="2 3" key="1">
    <citation type="submission" date="2017-01" db="EMBL/GenBank/DDBJ databases">
        <title>Complete Genome Sequence of Paenalcaligenes hominis, Isolated from a paraplegic Patient with neurogenic bladder.</title>
        <authorList>
            <person name="Mukhopadhyay R."/>
            <person name="Joaquin J."/>
            <person name="Hogue R."/>
            <person name="Kilaru A."/>
            <person name="Jospin G."/>
            <person name="Mars K."/>
            <person name="Eisen J.A."/>
            <person name="Chaturvedi V."/>
        </authorList>
    </citation>
    <scope>NUCLEOTIDE SEQUENCE [LARGE SCALE GENOMIC DNA]</scope>
    <source>
        <strain evidence="2 3">15S00501</strain>
    </source>
</reference>
<dbReference type="AlphaFoldDB" id="A0A1U9JYG7"/>
<dbReference type="KEGG" id="phn:PAEH1_03095"/>
<evidence type="ECO:0000313" key="3">
    <source>
        <dbReference type="Proteomes" id="UP000189369"/>
    </source>
</evidence>
<dbReference type="Pfam" id="PF01592">
    <property type="entry name" value="NifU_N"/>
    <property type="match status" value="1"/>
</dbReference>
<accession>A0A1U9JYG7</accession>
<dbReference type="InterPro" id="IPR002871">
    <property type="entry name" value="NIF_FeS_clus_asmbl_NifU_N"/>
</dbReference>
<name>A0A1U9JYG7_9BURK</name>
<dbReference type="Gene3D" id="3.90.1010.10">
    <property type="match status" value="1"/>
</dbReference>
<dbReference type="EMBL" id="CP019697">
    <property type="protein sequence ID" value="AQS50806.1"/>
    <property type="molecule type" value="Genomic_DNA"/>
</dbReference>
<dbReference type="OrthoDB" id="9808097at2"/>